<evidence type="ECO:0000313" key="4">
    <source>
        <dbReference type="Proteomes" id="UP000276170"/>
    </source>
</evidence>
<name>A0A388T8J4_9BACT</name>
<evidence type="ECO:0000256" key="1">
    <source>
        <dbReference type="SAM" id="Phobius"/>
    </source>
</evidence>
<feature type="domain" description="DUF218" evidence="2">
    <location>
        <begin position="77"/>
        <end position="235"/>
    </location>
</feature>
<dbReference type="AlphaFoldDB" id="A0A388T8J4"/>
<dbReference type="InterPro" id="IPR051599">
    <property type="entry name" value="Cell_Envelope_Assoc"/>
</dbReference>
<dbReference type="GO" id="GO:0005886">
    <property type="term" value="C:plasma membrane"/>
    <property type="evidence" value="ECO:0007669"/>
    <property type="project" value="TreeGrafter"/>
</dbReference>
<dbReference type="EMBL" id="BGZM01000002">
    <property type="protein sequence ID" value="GBR72289.1"/>
    <property type="molecule type" value="Genomic_DNA"/>
</dbReference>
<comment type="caution">
    <text evidence="3">The sequence shown here is derived from an EMBL/GenBank/DDBJ whole genome shotgun (WGS) entry which is preliminary data.</text>
</comment>
<dbReference type="PANTHER" id="PTHR30336:SF4">
    <property type="entry name" value="ENVELOPE BIOGENESIS FACTOR ELYC"/>
    <property type="match status" value="1"/>
</dbReference>
<feature type="transmembrane region" description="Helical" evidence="1">
    <location>
        <begin position="7"/>
        <end position="30"/>
    </location>
</feature>
<dbReference type="Gene3D" id="3.40.50.620">
    <property type="entry name" value="HUPs"/>
    <property type="match status" value="1"/>
</dbReference>
<keyword evidence="4" id="KW-1185">Reference proteome</keyword>
<dbReference type="GO" id="GO:0000270">
    <property type="term" value="P:peptidoglycan metabolic process"/>
    <property type="evidence" value="ECO:0007669"/>
    <property type="project" value="TreeGrafter"/>
</dbReference>
<dbReference type="GO" id="GO:0043164">
    <property type="term" value="P:Gram-negative-bacterium-type cell wall biogenesis"/>
    <property type="evidence" value="ECO:0007669"/>
    <property type="project" value="TreeGrafter"/>
</dbReference>
<reference evidence="3 4" key="1">
    <citation type="journal article" date="2019" name="ISME J.">
        <title>Genome analyses of uncultured TG2/ZB3 bacteria in 'Margulisbacteria' specifically attached to ectosymbiotic spirochetes of protists in the termite gut.</title>
        <authorList>
            <person name="Utami Y.D."/>
            <person name="Kuwahara H."/>
            <person name="Igai K."/>
            <person name="Murakami T."/>
            <person name="Sugaya K."/>
            <person name="Morikawa T."/>
            <person name="Nagura Y."/>
            <person name="Yuki M."/>
            <person name="Deevong P."/>
            <person name="Inoue T."/>
            <person name="Kihara K."/>
            <person name="Lo N."/>
            <person name="Yamada A."/>
            <person name="Ohkuma M."/>
            <person name="Hongoh Y."/>
        </authorList>
    </citation>
    <scope>NUCLEOTIDE SEQUENCE [LARGE SCALE GENOMIC DNA]</scope>
    <source>
        <strain evidence="3">HsPyr-01</strain>
    </source>
</reference>
<evidence type="ECO:0000259" key="2">
    <source>
        <dbReference type="Pfam" id="PF02698"/>
    </source>
</evidence>
<keyword evidence="1" id="KW-0812">Transmembrane</keyword>
<feature type="transmembrane region" description="Helical" evidence="1">
    <location>
        <begin position="36"/>
        <end position="53"/>
    </location>
</feature>
<accession>A0A388T8J4</accession>
<gene>
    <name evidence="3" type="ORF">HP1_035</name>
</gene>
<dbReference type="CDD" id="cd06259">
    <property type="entry name" value="YdcF-like"/>
    <property type="match status" value="1"/>
</dbReference>
<dbReference type="PANTHER" id="PTHR30336">
    <property type="entry name" value="INNER MEMBRANE PROTEIN, PROBABLE PERMEASE"/>
    <property type="match status" value="1"/>
</dbReference>
<dbReference type="Pfam" id="PF02698">
    <property type="entry name" value="DUF218"/>
    <property type="match status" value="1"/>
</dbReference>
<dbReference type="Proteomes" id="UP000276170">
    <property type="component" value="Unassembled WGS sequence"/>
</dbReference>
<proteinExistence type="predicted"/>
<keyword evidence="1" id="KW-1133">Transmembrane helix</keyword>
<protein>
    <submittedName>
        <fullName evidence="3">Protein DUF218</fullName>
    </submittedName>
</protein>
<sequence length="249" mass="28127">MFLLGKIFTWSILSPGVFLIILLLLITAIISDRRRISIFFLVLVCCSMYFLSVKPGRDKIIQPLETKYKQPQKPNVDVLIVLGGGVSKSGAPEDATLQRLYYAYQIYKQNPVPLIVCGGDPLGSGIRESAVMSRVLESWGVPQDKIYQENQSRNTAENLRNARTYLQKYKFKKPGLVTSAMHLPRAVQIAKSLGITSVPLPCAFKYEGELYQWYDVFPNAGYLQDSFSGLKEYTGQFYYRLGSASKIKR</sequence>
<evidence type="ECO:0000313" key="3">
    <source>
        <dbReference type="EMBL" id="GBR72289.1"/>
    </source>
</evidence>
<organism evidence="3 4">
    <name type="scientific">Candidatus Termititenax spirochaetophilus</name>
    <dbReference type="NCBI Taxonomy" id="2218522"/>
    <lineage>
        <taxon>Bacteria</taxon>
        <taxon>Bacillati</taxon>
        <taxon>Candidatus Margulisiibacteriota</taxon>
        <taxon>Candidatus Termititenacia</taxon>
        <taxon>Candidatus Termititenacales</taxon>
        <taxon>Candidatus Termititenacaceae</taxon>
        <taxon>Candidatus Termititenax</taxon>
    </lineage>
</organism>
<dbReference type="InterPro" id="IPR014729">
    <property type="entry name" value="Rossmann-like_a/b/a_fold"/>
</dbReference>
<keyword evidence="1" id="KW-0472">Membrane</keyword>
<dbReference type="InterPro" id="IPR003848">
    <property type="entry name" value="DUF218"/>
</dbReference>